<dbReference type="PANTHER" id="PTHR23506:SF23">
    <property type="entry name" value="GH10249P"/>
    <property type="match status" value="1"/>
</dbReference>
<feature type="transmembrane region" description="Helical" evidence="6">
    <location>
        <begin position="226"/>
        <end position="252"/>
    </location>
</feature>
<feature type="transmembrane region" description="Helical" evidence="6">
    <location>
        <begin position="288"/>
        <end position="310"/>
    </location>
</feature>
<evidence type="ECO:0000256" key="3">
    <source>
        <dbReference type="ARBA" id="ARBA00022692"/>
    </source>
</evidence>
<evidence type="ECO:0000313" key="8">
    <source>
        <dbReference type="EMBL" id="QIN78138.1"/>
    </source>
</evidence>
<dbReference type="InterPro" id="IPR036259">
    <property type="entry name" value="MFS_trans_sf"/>
</dbReference>
<dbReference type="Pfam" id="PF07690">
    <property type="entry name" value="MFS_1"/>
    <property type="match status" value="1"/>
</dbReference>
<evidence type="ECO:0000259" key="7">
    <source>
        <dbReference type="PROSITE" id="PS50850"/>
    </source>
</evidence>
<feature type="transmembrane region" description="Helical" evidence="6">
    <location>
        <begin position="70"/>
        <end position="93"/>
    </location>
</feature>
<feature type="transmembrane region" description="Helical" evidence="6">
    <location>
        <begin position="199"/>
        <end position="220"/>
    </location>
</feature>
<comment type="subcellular location">
    <subcellularLocation>
        <location evidence="1">Cell membrane</location>
        <topology evidence="1">Multi-pass membrane protein</topology>
    </subcellularLocation>
</comment>
<evidence type="ECO:0000256" key="2">
    <source>
        <dbReference type="ARBA" id="ARBA00022448"/>
    </source>
</evidence>
<sequence length="374" mass="37915">MRRLLILTCAMVLVDTIFYAALTPLLPYYTGELGLSRSAAGILSGAFGVGVLLGSAPGGYLAARLGVRATALLGLGLMSATSLLFGFAEAAWWLISLRFLAGFGSALSWVSAFTWLVARTPEEQRGQMIGTLVSAAVVGALLGPVLGGAAATFGISLTFALVSAFGLAVALWVLLTPAPAPTGSGSLFGFFAAFSRPDLRVGLAFIGFSPLLFGVLTVLAPLQLSALGWGALAVGIVFLAAAAVESVVHPLLGRWSDKRGYRPPILAGLLASLAILILLPWAGAPLLVALLVVLAGGAFNAPLVPGTSMFSRAAEKAGVEGALAFGATNFAWAAGYAVGASSGGILSDLGGDLLSYSVLAAVCLLALLPARRAL</sequence>
<protein>
    <submittedName>
        <fullName evidence="8">MFS transporter</fullName>
    </submittedName>
</protein>
<feature type="transmembrane region" description="Helical" evidence="6">
    <location>
        <begin position="99"/>
        <end position="117"/>
    </location>
</feature>
<dbReference type="SUPFAM" id="SSF103473">
    <property type="entry name" value="MFS general substrate transporter"/>
    <property type="match status" value="1"/>
</dbReference>
<dbReference type="EMBL" id="CP045121">
    <property type="protein sequence ID" value="QIN78138.1"/>
    <property type="molecule type" value="Genomic_DNA"/>
</dbReference>
<dbReference type="PROSITE" id="PS50850">
    <property type="entry name" value="MFS"/>
    <property type="match status" value="1"/>
</dbReference>
<evidence type="ECO:0000256" key="4">
    <source>
        <dbReference type="ARBA" id="ARBA00022989"/>
    </source>
</evidence>
<feature type="transmembrane region" description="Helical" evidence="6">
    <location>
        <begin position="264"/>
        <end position="282"/>
    </location>
</feature>
<dbReference type="Proteomes" id="UP000502706">
    <property type="component" value="Chromosome"/>
</dbReference>
<evidence type="ECO:0000256" key="1">
    <source>
        <dbReference type="ARBA" id="ARBA00004651"/>
    </source>
</evidence>
<dbReference type="InterPro" id="IPR020846">
    <property type="entry name" value="MFS_dom"/>
</dbReference>
<name>A0A6G8PVB1_9ACTN</name>
<keyword evidence="2" id="KW-0813">Transport</keyword>
<keyword evidence="9" id="KW-1185">Reference proteome</keyword>
<feature type="domain" description="Major facilitator superfamily (MFS) profile" evidence="7">
    <location>
        <begin position="4"/>
        <end position="374"/>
    </location>
</feature>
<keyword evidence="5 6" id="KW-0472">Membrane</keyword>
<reference evidence="8 9" key="1">
    <citation type="submission" date="2019-10" db="EMBL/GenBank/DDBJ databases">
        <title>Rubrobacter sp nov SCSIO 52915 isolated from a deep-sea sediment in the South China Sea.</title>
        <authorList>
            <person name="Chen R.W."/>
        </authorList>
    </citation>
    <scope>NUCLEOTIDE SEQUENCE [LARGE SCALE GENOMIC DNA]</scope>
    <source>
        <strain evidence="8 9">SCSIO 52915</strain>
    </source>
</reference>
<proteinExistence type="predicted"/>
<keyword evidence="3 6" id="KW-0812">Transmembrane</keyword>
<dbReference type="KEGG" id="rmar:GBA65_06025"/>
<dbReference type="PANTHER" id="PTHR23506">
    <property type="entry name" value="GH10249P"/>
    <property type="match status" value="1"/>
</dbReference>
<evidence type="ECO:0000256" key="6">
    <source>
        <dbReference type="SAM" id="Phobius"/>
    </source>
</evidence>
<dbReference type="RefSeq" id="WP_166395813.1">
    <property type="nucleotide sequence ID" value="NZ_CP045121.1"/>
</dbReference>
<feature type="transmembrane region" description="Helical" evidence="6">
    <location>
        <begin position="129"/>
        <end position="151"/>
    </location>
</feature>
<gene>
    <name evidence="8" type="ORF">GBA65_06025</name>
</gene>
<dbReference type="AlphaFoldDB" id="A0A6G8PVB1"/>
<dbReference type="Gene3D" id="1.20.1250.20">
    <property type="entry name" value="MFS general substrate transporter like domains"/>
    <property type="match status" value="2"/>
</dbReference>
<evidence type="ECO:0000256" key="5">
    <source>
        <dbReference type="ARBA" id="ARBA00023136"/>
    </source>
</evidence>
<dbReference type="InterPro" id="IPR011701">
    <property type="entry name" value="MFS"/>
</dbReference>
<keyword evidence="4 6" id="KW-1133">Transmembrane helix</keyword>
<feature type="transmembrane region" description="Helical" evidence="6">
    <location>
        <begin position="353"/>
        <end position="370"/>
    </location>
</feature>
<organism evidence="8 9">
    <name type="scientific">Rubrobacter marinus</name>
    <dbReference type="NCBI Taxonomy" id="2653852"/>
    <lineage>
        <taxon>Bacteria</taxon>
        <taxon>Bacillati</taxon>
        <taxon>Actinomycetota</taxon>
        <taxon>Rubrobacteria</taxon>
        <taxon>Rubrobacterales</taxon>
        <taxon>Rubrobacteraceae</taxon>
        <taxon>Rubrobacter</taxon>
    </lineage>
</organism>
<feature type="transmembrane region" description="Helical" evidence="6">
    <location>
        <begin position="322"/>
        <end position="347"/>
    </location>
</feature>
<dbReference type="InterPro" id="IPR050930">
    <property type="entry name" value="MFS_Vesicular_Transporter"/>
</dbReference>
<evidence type="ECO:0000313" key="9">
    <source>
        <dbReference type="Proteomes" id="UP000502706"/>
    </source>
</evidence>
<accession>A0A6G8PVB1</accession>
<dbReference type="GO" id="GO:0005886">
    <property type="term" value="C:plasma membrane"/>
    <property type="evidence" value="ECO:0007669"/>
    <property type="project" value="UniProtKB-SubCell"/>
</dbReference>
<dbReference type="GO" id="GO:0022857">
    <property type="term" value="F:transmembrane transporter activity"/>
    <property type="evidence" value="ECO:0007669"/>
    <property type="project" value="InterPro"/>
</dbReference>
<feature type="transmembrane region" description="Helical" evidence="6">
    <location>
        <begin position="39"/>
        <end position="63"/>
    </location>
</feature>